<evidence type="ECO:0000313" key="4">
    <source>
        <dbReference type="Proteomes" id="UP000812287"/>
    </source>
</evidence>
<dbReference type="AlphaFoldDB" id="A0A9P7VVS3"/>
<organism evidence="3 4">
    <name type="scientific">Guyanagaster necrorhizus</name>
    <dbReference type="NCBI Taxonomy" id="856835"/>
    <lineage>
        <taxon>Eukaryota</taxon>
        <taxon>Fungi</taxon>
        <taxon>Dikarya</taxon>
        <taxon>Basidiomycota</taxon>
        <taxon>Agaricomycotina</taxon>
        <taxon>Agaricomycetes</taxon>
        <taxon>Agaricomycetidae</taxon>
        <taxon>Agaricales</taxon>
        <taxon>Marasmiineae</taxon>
        <taxon>Physalacriaceae</taxon>
        <taxon>Guyanagaster</taxon>
    </lineage>
</organism>
<feature type="compositionally biased region" description="Polar residues" evidence="2">
    <location>
        <begin position="120"/>
        <end position="129"/>
    </location>
</feature>
<reference evidence="3" key="1">
    <citation type="submission" date="2020-11" db="EMBL/GenBank/DDBJ databases">
        <title>Adaptations for nitrogen fixation in a non-lichenized fungal sporocarp promotes dispersal by wood-feeding termites.</title>
        <authorList>
            <consortium name="DOE Joint Genome Institute"/>
            <person name="Koch R.A."/>
            <person name="Yoon G."/>
            <person name="Arayal U."/>
            <person name="Lail K."/>
            <person name="Amirebrahimi M."/>
            <person name="Labutti K."/>
            <person name="Lipzen A."/>
            <person name="Riley R."/>
            <person name="Barry K."/>
            <person name="Henrissat B."/>
            <person name="Grigoriev I.V."/>
            <person name="Herr J.R."/>
            <person name="Aime M.C."/>
        </authorList>
    </citation>
    <scope>NUCLEOTIDE SEQUENCE</scope>
    <source>
        <strain evidence="3">MCA 3950</strain>
    </source>
</reference>
<dbReference type="OrthoDB" id="3254002at2759"/>
<feature type="coiled-coil region" evidence="1">
    <location>
        <begin position="24"/>
        <end position="63"/>
    </location>
</feature>
<protein>
    <submittedName>
        <fullName evidence="3">Uncharacterized protein</fullName>
    </submittedName>
</protein>
<gene>
    <name evidence="3" type="ORF">BT62DRAFT_782756</name>
</gene>
<dbReference type="GeneID" id="66104561"/>
<feature type="compositionally biased region" description="Polar residues" evidence="2">
    <location>
        <begin position="67"/>
        <end position="81"/>
    </location>
</feature>
<evidence type="ECO:0000313" key="3">
    <source>
        <dbReference type="EMBL" id="KAG7447580.1"/>
    </source>
</evidence>
<sequence>MSLERANDNGVFTAESYRRNVQTIQAMEDQLKWMKLENEKAELERKVREGETAREQLVQLQGQMTATAPGNVGNANVSNGPSIYPVQPSAYIEEVGYDNQPSSSRPTPNHSQRYHPRPNGNMNYSSIPPIAVNNSANVARHHPHMHRQTTFIPGSSPSDTNSIRPVH</sequence>
<evidence type="ECO:0000256" key="2">
    <source>
        <dbReference type="SAM" id="MobiDB-lite"/>
    </source>
</evidence>
<feature type="compositionally biased region" description="Polar residues" evidence="2">
    <location>
        <begin position="148"/>
        <end position="167"/>
    </location>
</feature>
<dbReference type="EMBL" id="MU250531">
    <property type="protein sequence ID" value="KAG7447580.1"/>
    <property type="molecule type" value="Genomic_DNA"/>
</dbReference>
<feature type="region of interest" description="Disordered" evidence="2">
    <location>
        <begin position="67"/>
        <end position="129"/>
    </location>
</feature>
<dbReference type="Proteomes" id="UP000812287">
    <property type="component" value="Unassembled WGS sequence"/>
</dbReference>
<accession>A0A9P7VVS3</accession>
<dbReference type="RefSeq" id="XP_043041080.1">
    <property type="nucleotide sequence ID" value="XM_043182265.1"/>
</dbReference>
<keyword evidence="4" id="KW-1185">Reference proteome</keyword>
<feature type="region of interest" description="Disordered" evidence="2">
    <location>
        <begin position="141"/>
        <end position="167"/>
    </location>
</feature>
<comment type="caution">
    <text evidence="3">The sequence shown here is derived from an EMBL/GenBank/DDBJ whole genome shotgun (WGS) entry which is preliminary data.</text>
</comment>
<feature type="compositionally biased region" description="Polar residues" evidence="2">
    <location>
        <begin position="99"/>
        <end position="111"/>
    </location>
</feature>
<evidence type="ECO:0000256" key="1">
    <source>
        <dbReference type="SAM" id="Coils"/>
    </source>
</evidence>
<name>A0A9P7VVS3_9AGAR</name>
<proteinExistence type="predicted"/>
<keyword evidence="1" id="KW-0175">Coiled coil</keyword>